<dbReference type="SUPFAM" id="SSF47413">
    <property type="entry name" value="lambda repressor-like DNA-binding domains"/>
    <property type="match status" value="1"/>
</dbReference>
<dbReference type="Proteomes" id="UP000791080">
    <property type="component" value="Unassembled WGS sequence"/>
</dbReference>
<dbReference type="PROSITE" id="PS00356">
    <property type="entry name" value="HTH_LACI_1"/>
    <property type="match status" value="1"/>
</dbReference>
<dbReference type="InterPro" id="IPR000843">
    <property type="entry name" value="HTH_LacI"/>
</dbReference>
<keyword evidence="2" id="KW-0238">DNA-binding</keyword>
<comment type="caution">
    <text evidence="5">The sequence shown here is derived from an EMBL/GenBank/DDBJ whole genome shotgun (WGS) entry which is preliminary data.</text>
</comment>
<dbReference type="InterPro" id="IPR001761">
    <property type="entry name" value="Peripla_BP/Lac1_sug-bd_dom"/>
</dbReference>
<dbReference type="SMART" id="SM00354">
    <property type="entry name" value="HTH_LACI"/>
    <property type="match status" value="1"/>
</dbReference>
<evidence type="ECO:0000256" key="1">
    <source>
        <dbReference type="ARBA" id="ARBA00023015"/>
    </source>
</evidence>
<dbReference type="InterPro" id="IPR010982">
    <property type="entry name" value="Lambda_DNA-bd_dom_sf"/>
</dbReference>
<dbReference type="Pfam" id="PF00356">
    <property type="entry name" value="LacI"/>
    <property type="match status" value="1"/>
</dbReference>
<evidence type="ECO:0000313" key="5">
    <source>
        <dbReference type="EMBL" id="MCP2331702.1"/>
    </source>
</evidence>
<dbReference type="Gene3D" id="3.40.50.2300">
    <property type="match status" value="2"/>
</dbReference>
<dbReference type="Gene3D" id="1.10.260.40">
    <property type="entry name" value="lambda repressor-like DNA-binding domains"/>
    <property type="match status" value="1"/>
</dbReference>
<evidence type="ECO:0000259" key="4">
    <source>
        <dbReference type="PROSITE" id="PS50932"/>
    </source>
</evidence>
<proteinExistence type="predicted"/>
<dbReference type="SUPFAM" id="SSF53822">
    <property type="entry name" value="Periplasmic binding protein-like I"/>
    <property type="match status" value="1"/>
</dbReference>
<dbReference type="PRINTS" id="PR00036">
    <property type="entry name" value="HTHLACI"/>
</dbReference>
<sequence length="354" mass="36658">MAATLADVAARAGVSSATVSRVLNGNYPVAEATRRRVTEALRELNYVVNGPARALAAATSEVLGVLVNDVSDPFFGVLASGIQREAAEADLLTMICHTAGSADDELRYMELLLRQRARAIVVTGGGPEDDGHRRRTADLVRQSVSRGTRVVFCGREAPPDSEAASVVFDNDGGAAALTRLLLAAGHRRIAYLTGPPHHTTSSARVAGARQALTEAGIDPDSCLWIRSGFSRAAGLEAGRELVRAGVDCTAVVAGNDLTASGVIASFRACGVRVPEDVSVAGFDDLPVAVDVVPELTTVRLPLRSGAVTAGRIATGARRTAPGAVVRMPAELRSRDSVAAPGGGLTGMAGRLRAH</sequence>
<dbReference type="PANTHER" id="PTHR30146">
    <property type="entry name" value="LACI-RELATED TRANSCRIPTIONAL REPRESSOR"/>
    <property type="match status" value="1"/>
</dbReference>
<accession>A0ABT1JGT1</accession>
<dbReference type="EMBL" id="AUBJ02000001">
    <property type="protein sequence ID" value="MCP2331702.1"/>
    <property type="molecule type" value="Genomic_DNA"/>
</dbReference>
<dbReference type="Pfam" id="PF00532">
    <property type="entry name" value="Peripla_BP_1"/>
    <property type="match status" value="1"/>
</dbReference>
<reference evidence="5 6" key="2">
    <citation type="submission" date="2022-06" db="EMBL/GenBank/DDBJ databases">
        <title>Genomic Encyclopedia of Type Strains, Phase I: the one thousand microbial genomes (KMG-I) project.</title>
        <authorList>
            <person name="Kyrpides N."/>
        </authorList>
    </citation>
    <scope>NUCLEOTIDE SEQUENCE [LARGE SCALE GENOMIC DNA]</scope>
    <source>
        <strain evidence="5 6">DSM 43889</strain>
    </source>
</reference>
<protein>
    <submittedName>
        <fullName evidence="5">Transcriptional regulator, LacI family</fullName>
    </submittedName>
</protein>
<reference evidence="5 6" key="1">
    <citation type="submission" date="2013-07" db="EMBL/GenBank/DDBJ databases">
        <authorList>
            <consortium name="DOE Joint Genome Institute"/>
            <person name="Reeve W."/>
            <person name="Huntemann M."/>
            <person name="Han J."/>
            <person name="Chen A."/>
            <person name="Kyrpides N."/>
            <person name="Mavromatis K."/>
            <person name="Markowitz V."/>
            <person name="Palaniappan K."/>
            <person name="Ivanova N."/>
            <person name="Schaumberg A."/>
            <person name="Pati A."/>
            <person name="Liolios K."/>
            <person name="Nordberg H.P."/>
            <person name="Cantor M.N."/>
            <person name="Hua S.X."/>
            <person name="Woyke T."/>
        </authorList>
    </citation>
    <scope>NUCLEOTIDE SEQUENCE [LARGE SCALE GENOMIC DNA]</scope>
    <source>
        <strain evidence="5 6">DSM 43889</strain>
    </source>
</reference>
<keyword evidence="3" id="KW-0804">Transcription</keyword>
<name>A0ABT1JGT1_ACTCY</name>
<dbReference type="CDD" id="cd01392">
    <property type="entry name" value="HTH_LacI"/>
    <property type="match status" value="1"/>
</dbReference>
<evidence type="ECO:0000256" key="2">
    <source>
        <dbReference type="ARBA" id="ARBA00023125"/>
    </source>
</evidence>
<evidence type="ECO:0000313" key="6">
    <source>
        <dbReference type="Proteomes" id="UP000791080"/>
    </source>
</evidence>
<dbReference type="PANTHER" id="PTHR30146:SF153">
    <property type="entry name" value="LACTOSE OPERON REPRESSOR"/>
    <property type="match status" value="1"/>
</dbReference>
<dbReference type="PROSITE" id="PS50932">
    <property type="entry name" value="HTH_LACI_2"/>
    <property type="match status" value="1"/>
</dbReference>
<keyword evidence="1" id="KW-0805">Transcription regulation</keyword>
<dbReference type="InterPro" id="IPR028082">
    <property type="entry name" value="Peripla_BP_I"/>
</dbReference>
<gene>
    <name evidence="5" type="ORF">G443_001972</name>
</gene>
<dbReference type="CDD" id="cd06267">
    <property type="entry name" value="PBP1_LacI_sugar_binding-like"/>
    <property type="match status" value="1"/>
</dbReference>
<dbReference type="RefSeq" id="WP_026418375.1">
    <property type="nucleotide sequence ID" value="NZ_AUBJ02000001.1"/>
</dbReference>
<keyword evidence="6" id="KW-1185">Reference proteome</keyword>
<feature type="domain" description="HTH lacI-type" evidence="4">
    <location>
        <begin position="3"/>
        <end position="57"/>
    </location>
</feature>
<organism evidence="5 6">
    <name type="scientific">Actinoalloteichus caeruleus DSM 43889</name>
    <dbReference type="NCBI Taxonomy" id="1120930"/>
    <lineage>
        <taxon>Bacteria</taxon>
        <taxon>Bacillati</taxon>
        <taxon>Actinomycetota</taxon>
        <taxon>Actinomycetes</taxon>
        <taxon>Pseudonocardiales</taxon>
        <taxon>Pseudonocardiaceae</taxon>
        <taxon>Actinoalloteichus</taxon>
        <taxon>Actinoalloteichus cyanogriseus</taxon>
    </lineage>
</organism>
<evidence type="ECO:0000256" key="3">
    <source>
        <dbReference type="ARBA" id="ARBA00023163"/>
    </source>
</evidence>